<keyword evidence="2" id="KW-1185">Reference proteome</keyword>
<comment type="caution">
    <text evidence="1">The sequence shown here is derived from an EMBL/GenBank/DDBJ whole genome shotgun (WGS) entry which is preliminary data.</text>
</comment>
<reference evidence="1 2" key="1">
    <citation type="submission" date="2018-05" db="EMBL/GenBank/DDBJ databases">
        <title>Genomic Encyclopedia of Archaeal and Bacterial Type Strains, Phase II (KMG-II): from individual species to whole genera.</title>
        <authorList>
            <person name="Goeker M."/>
        </authorList>
    </citation>
    <scope>NUCLEOTIDE SEQUENCE [LARGE SCALE GENOMIC DNA]</scope>
    <source>
        <strain evidence="1 2">DSM 22214</strain>
    </source>
</reference>
<evidence type="ECO:0000313" key="2">
    <source>
        <dbReference type="Proteomes" id="UP000245489"/>
    </source>
</evidence>
<dbReference type="EMBL" id="QGGO01000026">
    <property type="protein sequence ID" value="PWK20073.1"/>
    <property type="molecule type" value="Genomic_DNA"/>
</dbReference>
<gene>
    <name evidence="1" type="ORF">LV89_03883</name>
</gene>
<sequence>MRFDGFFKYFTDFFMLTAFASIANKDGFFGKIWLAHRFFW</sequence>
<dbReference type="Proteomes" id="UP000245489">
    <property type="component" value="Unassembled WGS sequence"/>
</dbReference>
<accession>A0A316DU27</accession>
<proteinExistence type="predicted"/>
<dbReference type="AlphaFoldDB" id="A0A316DU27"/>
<evidence type="ECO:0000313" key="1">
    <source>
        <dbReference type="EMBL" id="PWK20073.1"/>
    </source>
</evidence>
<protein>
    <submittedName>
        <fullName evidence="1">Uncharacterized protein</fullName>
    </submittedName>
</protein>
<name>A0A316DU27_9BACT</name>
<organism evidence="1 2">
    <name type="scientific">Arcicella aurantiaca</name>
    <dbReference type="NCBI Taxonomy" id="591202"/>
    <lineage>
        <taxon>Bacteria</taxon>
        <taxon>Pseudomonadati</taxon>
        <taxon>Bacteroidota</taxon>
        <taxon>Cytophagia</taxon>
        <taxon>Cytophagales</taxon>
        <taxon>Flectobacillaceae</taxon>
        <taxon>Arcicella</taxon>
    </lineage>
</organism>